<geneLocation type="plasmid" evidence="1">
    <name>unnamed</name>
</geneLocation>
<protein>
    <submittedName>
        <fullName evidence="1">Elements of external origin</fullName>
    </submittedName>
</protein>
<accession>A0A1U9VP62</accession>
<organism evidence="1 2">
    <name type="scientific">blood disease bacterium A2-HR MARDI</name>
    <dbReference type="NCBI Taxonomy" id="1944648"/>
    <lineage>
        <taxon>Bacteria</taxon>
        <taxon>Pseudomonadati</taxon>
        <taxon>Pseudomonadota</taxon>
        <taxon>Betaproteobacteria</taxon>
        <taxon>Burkholderiales</taxon>
        <taxon>Burkholderiaceae</taxon>
        <taxon>Ralstonia</taxon>
        <taxon>Ralstonia solanacearum species complex</taxon>
    </lineage>
</organism>
<dbReference type="AlphaFoldDB" id="A0A1U9VP62"/>
<gene>
    <name evidence="1" type="ORF">B0B51_18970</name>
</gene>
<dbReference type="Proteomes" id="UP000189628">
    <property type="component" value="Plasmid unnamed"/>
</dbReference>
<sequence>MPEEVALFDLAVDTPQCWEAQRQRIAEVAARAREGKTHAVSQT</sequence>
<reference evidence="1 2" key="1">
    <citation type="submission" date="2017-02" db="EMBL/GenBank/DDBJ databases">
        <title>Blood Disease Bacterium A2-HR MARDI.</title>
        <authorList>
            <person name="Badrun R."/>
            <person name="Abu Bakar N."/>
            <person name="Laboh R."/>
        </authorList>
    </citation>
    <scope>NUCLEOTIDE SEQUENCE [LARGE SCALE GENOMIC DNA]</scope>
    <source>
        <strain evidence="1 2">A2-HR MARDI</strain>
        <plasmid evidence="2">Plasmid</plasmid>
    </source>
</reference>
<dbReference type="EMBL" id="CP019912">
    <property type="protein sequence ID" value="AQW31987.1"/>
    <property type="molecule type" value="Genomic_DNA"/>
</dbReference>
<evidence type="ECO:0000313" key="1">
    <source>
        <dbReference type="EMBL" id="AQW31987.1"/>
    </source>
</evidence>
<keyword evidence="1" id="KW-0614">Plasmid</keyword>
<name>A0A1U9VP62_9RALS</name>
<proteinExistence type="predicted"/>
<evidence type="ECO:0000313" key="2">
    <source>
        <dbReference type="Proteomes" id="UP000189628"/>
    </source>
</evidence>